<dbReference type="AlphaFoldDB" id="A0A9P4V203"/>
<protein>
    <submittedName>
        <fullName evidence="1">Uncharacterized protein</fullName>
    </submittedName>
</protein>
<dbReference type="Proteomes" id="UP000799444">
    <property type="component" value="Unassembled WGS sequence"/>
</dbReference>
<proteinExistence type="predicted"/>
<dbReference type="OrthoDB" id="3800504at2759"/>
<dbReference type="EMBL" id="ML996159">
    <property type="protein sequence ID" value="KAF2733618.1"/>
    <property type="molecule type" value="Genomic_DNA"/>
</dbReference>
<gene>
    <name evidence="1" type="ORF">EJ04DRAFT_513119</name>
</gene>
<organism evidence="1 2">
    <name type="scientific">Polyplosphaeria fusca</name>
    <dbReference type="NCBI Taxonomy" id="682080"/>
    <lineage>
        <taxon>Eukaryota</taxon>
        <taxon>Fungi</taxon>
        <taxon>Dikarya</taxon>
        <taxon>Ascomycota</taxon>
        <taxon>Pezizomycotina</taxon>
        <taxon>Dothideomycetes</taxon>
        <taxon>Pleosporomycetidae</taxon>
        <taxon>Pleosporales</taxon>
        <taxon>Tetraplosphaeriaceae</taxon>
        <taxon>Polyplosphaeria</taxon>
    </lineage>
</organism>
<evidence type="ECO:0000313" key="1">
    <source>
        <dbReference type="EMBL" id="KAF2733618.1"/>
    </source>
</evidence>
<sequence>MDALRKREQWRGFSPRDWLAIEQDLSCSYLYPRRCVWLLRNLTTLEYVRSDQLSPTTDAAPKNSRGLLNLITSSRLWGLLSFKDPPSRHSSSAALPVTLAQIMLLLTCFSTNVSFKERVLGFQWGVWAGHQIDVVTLEAHMDERGNKSWKNVSEAVVRDVTNLRLWSKRWMKSKHENSNLSINWEVLYNDRKAHHYWATR</sequence>
<keyword evidence="2" id="KW-1185">Reference proteome</keyword>
<reference evidence="1" key="1">
    <citation type="journal article" date="2020" name="Stud. Mycol.">
        <title>101 Dothideomycetes genomes: a test case for predicting lifestyles and emergence of pathogens.</title>
        <authorList>
            <person name="Haridas S."/>
            <person name="Albert R."/>
            <person name="Binder M."/>
            <person name="Bloem J."/>
            <person name="Labutti K."/>
            <person name="Salamov A."/>
            <person name="Andreopoulos B."/>
            <person name="Baker S."/>
            <person name="Barry K."/>
            <person name="Bills G."/>
            <person name="Bluhm B."/>
            <person name="Cannon C."/>
            <person name="Castanera R."/>
            <person name="Culley D."/>
            <person name="Daum C."/>
            <person name="Ezra D."/>
            <person name="Gonzalez J."/>
            <person name="Henrissat B."/>
            <person name="Kuo A."/>
            <person name="Liang C."/>
            <person name="Lipzen A."/>
            <person name="Lutzoni F."/>
            <person name="Magnuson J."/>
            <person name="Mondo S."/>
            <person name="Nolan M."/>
            <person name="Ohm R."/>
            <person name="Pangilinan J."/>
            <person name="Park H.-J."/>
            <person name="Ramirez L."/>
            <person name="Alfaro M."/>
            <person name="Sun H."/>
            <person name="Tritt A."/>
            <person name="Yoshinaga Y."/>
            <person name="Zwiers L.-H."/>
            <person name="Turgeon B."/>
            <person name="Goodwin S."/>
            <person name="Spatafora J."/>
            <person name="Crous P."/>
            <person name="Grigoriev I."/>
        </authorList>
    </citation>
    <scope>NUCLEOTIDE SEQUENCE</scope>
    <source>
        <strain evidence="1">CBS 125425</strain>
    </source>
</reference>
<evidence type="ECO:0000313" key="2">
    <source>
        <dbReference type="Proteomes" id="UP000799444"/>
    </source>
</evidence>
<name>A0A9P4V203_9PLEO</name>
<comment type="caution">
    <text evidence="1">The sequence shown here is derived from an EMBL/GenBank/DDBJ whole genome shotgun (WGS) entry which is preliminary data.</text>
</comment>
<accession>A0A9P4V203</accession>